<accession>A0A1X1T329</accession>
<sequence length="70" mass="7278">MPDIARGGPCPELHPAHRVRSEALTDNVFPTPASPCTHIIALASMTSAMLSRVNISASVATICAPGSPRK</sequence>
<dbReference type="Proteomes" id="UP000193564">
    <property type="component" value="Unassembled WGS sequence"/>
</dbReference>
<reference evidence="1 2" key="1">
    <citation type="submission" date="2016-01" db="EMBL/GenBank/DDBJ databases">
        <title>The new phylogeny of the genus Mycobacterium.</title>
        <authorList>
            <person name="Tarcisio F."/>
            <person name="Conor M."/>
            <person name="Antonella G."/>
            <person name="Elisabetta G."/>
            <person name="Giulia F.S."/>
            <person name="Sara T."/>
            <person name="Anna F."/>
            <person name="Clotilde B."/>
            <person name="Roberto B."/>
            <person name="Veronica D.S."/>
            <person name="Fabio R."/>
            <person name="Monica P."/>
            <person name="Olivier J."/>
            <person name="Enrico T."/>
            <person name="Nicola S."/>
        </authorList>
    </citation>
    <scope>NUCLEOTIDE SEQUENCE [LARGE SCALE GENOMIC DNA]</scope>
    <source>
        <strain evidence="1 2">DSM 44339</strain>
    </source>
</reference>
<keyword evidence="2" id="KW-1185">Reference proteome</keyword>
<comment type="caution">
    <text evidence="1">The sequence shown here is derived from an EMBL/GenBank/DDBJ whole genome shotgun (WGS) entry which is preliminary data.</text>
</comment>
<evidence type="ECO:0000313" key="2">
    <source>
        <dbReference type="Proteomes" id="UP000193564"/>
    </source>
</evidence>
<name>A0A1X1T329_9MYCO</name>
<organism evidence="1 2">
    <name type="scientific">Mycolicibacterium doricum</name>
    <dbReference type="NCBI Taxonomy" id="126673"/>
    <lineage>
        <taxon>Bacteria</taxon>
        <taxon>Bacillati</taxon>
        <taxon>Actinomycetota</taxon>
        <taxon>Actinomycetes</taxon>
        <taxon>Mycobacteriales</taxon>
        <taxon>Mycobacteriaceae</taxon>
        <taxon>Mycolicibacterium</taxon>
    </lineage>
</organism>
<evidence type="ECO:0000313" key="1">
    <source>
        <dbReference type="EMBL" id="ORV38665.1"/>
    </source>
</evidence>
<dbReference type="EMBL" id="LQOS01000040">
    <property type="protein sequence ID" value="ORV38665.1"/>
    <property type="molecule type" value="Genomic_DNA"/>
</dbReference>
<dbReference type="AlphaFoldDB" id="A0A1X1T329"/>
<proteinExistence type="predicted"/>
<protein>
    <submittedName>
        <fullName evidence="1">Uncharacterized protein</fullName>
    </submittedName>
</protein>
<gene>
    <name evidence="1" type="ORF">AWC01_13985</name>
</gene>